<name>A0ABS1TLE4_9BACI</name>
<dbReference type="PROSITE" id="PS51257">
    <property type="entry name" value="PROKAR_LIPOPROTEIN"/>
    <property type="match status" value="1"/>
</dbReference>
<sequence length="187" mass="20799">MKAKKLIGGFLAISLLAAGLAGCSEDKEKPAKPAKTTQEAPKEKDKKYITVTEQNKDLLDYLAAANDEVVYLNQNFYKSNEYLAQFLDKKLSYKKYQAKGAEANKDLRVHLDKVKAIPTKGSAVEIQKEFVTLTESGIDALDGILESVKSDGTVDNKKYQPAEKAAQKYFKELEAFNNKIEKLVEGK</sequence>
<organism evidence="3 4">
    <name type="scientific">Neobacillus paridis</name>
    <dbReference type="NCBI Taxonomy" id="2803862"/>
    <lineage>
        <taxon>Bacteria</taxon>
        <taxon>Bacillati</taxon>
        <taxon>Bacillota</taxon>
        <taxon>Bacilli</taxon>
        <taxon>Bacillales</taxon>
        <taxon>Bacillaceae</taxon>
        <taxon>Neobacillus</taxon>
    </lineage>
</organism>
<accession>A0ABS1TLE4</accession>
<dbReference type="RefSeq" id="WP_202653361.1">
    <property type="nucleotide sequence ID" value="NZ_JAESWB010000134.1"/>
</dbReference>
<dbReference type="EMBL" id="JAESWB010000134">
    <property type="protein sequence ID" value="MBL4952082.1"/>
    <property type="molecule type" value="Genomic_DNA"/>
</dbReference>
<keyword evidence="4" id="KW-1185">Reference proteome</keyword>
<keyword evidence="2" id="KW-0732">Signal</keyword>
<gene>
    <name evidence="3" type="ORF">JK635_07645</name>
</gene>
<evidence type="ECO:0000313" key="4">
    <source>
        <dbReference type="Proteomes" id="UP000623967"/>
    </source>
</evidence>
<evidence type="ECO:0000256" key="2">
    <source>
        <dbReference type="SAM" id="SignalP"/>
    </source>
</evidence>
<reference evidence="3 4" key="1">
    <citation type="submission" date="2021-01" db="EMBL/GenBank/DDBJ databases">
        <title>Genome public.</title>
        <authorList>
            <person name="Liu C."/>
            <person name="Sun Q."/>
        </authorList>
    </citation>
    <scope>NUCLEOTIDE SEQUENCE [LARGE SCALE GENOMIC DNA]</scope>
    <source>
        <strain evidence="3 4">YIM B02564</strain>
    </source>
</reference>
<feature type="signal peptide" evidence="2">
    <location>
        <begin position="1"/>
        <end position="21"/>
    </location>
</feature>
<evidence type="ECO:0000256" key="1">
    <source>
        <dbReference type="SAM" id="MobiDB-lite"/>
    </source>
</evidence>
<comment type="caution">
    <text evidence="3">The sequence shown here is derived from an EMBL/GenBank/DDBJ whole genome shotgun (WGS) entry which is preliminary data.</text>
</comment>
<feature type="chain" id="PRO_5047525729" description="Lipoprotein" evidence="2">
    <location>
        <begin position="22"/>
        <end position="187"/>
    </location>
</feature>
<feature type="region of interest" description="Disordered" evidence="1">
    <location>
        <begin position="23"/>
        <end position="45"/>
    </location>
</feature>
<dbReference type="Proteomes" id="UP000623967">
    <property type="component" value="Unassembled WGS sequence"/>
</dbReference>
<evidence type="ECO:0008006" key="5">
    <source>
        <dbReference type="Google" id="ProtNLM"/>
    </source>
</evidence>
<protein>
    <recommendedName>
        <fullName evidence="5">Lipoprotein</fullName>
    </recommendedName>
</protein>
<proteinExistence type="predicted"/>
<evidence type="ECO:0000313" key="3">
    <source>
        <dbReference type="EMBL" id="MBL4952082.1"/>
    </source>
</evidence>